<sequence length="87" mass="9691">MQERRNRWVILFEHLLNRPSTLNTTDVVVAHADLPIALTPPTIEKIRTVIRLIDSAKAAAPDSKAAEALKSESEVTATTVRVLFKMI</sequence>
<evidence type="ECO:0000313" key="2">
    <source>
        <dbReference type="Proteomes" id="UP000277204"/>
    </source>
</evidence>
<reference evidence="1 2" key="1">
    <citation type="submission" date="2018-11" db="EMBL/GenBank/DDBJ databases">
        <authorList>
            <consortium name="Pathogen Informatics"/>
        </authorList>
    </citation>
    <scope>NUCLEOTIDE SEQUENCE [LARGE SCALE GENOMIC DNA]</scope>
    <source>
        <strain evidence="1 2">Zambia</strain>
    </source>
</reference>
<protein>
    <submittedName>
        <fullName evidence="1">Uncharacterized protein</fullName>
    </submittedName>
</protein>
<dbReference type="EMBL" id="UZAI01005095">
    <property type="protein sequence ID" value="VDO89059.1"/>
    <property type="molecule type" value="Genomic_DNA"/>
</dbReference>
<name>A0A183M251_9TREM</name>
<accession>A0A183M251</accession>
<dbReference type="Proteomes" id="UP000277204">
    <property type="component" value="Unassembled WGS sequence"/>
</dbReference>
<keyword evidence="2" id="KW-1185">Reference proteome</keyword>
<organism evidence="1 2">
    <name type="scientific">Schistosoma margrebowiei</name>
    <dbReference type="NCBI Taxonomy" id="48269"/>
    <lineage>
        <taxon>Eukaryota</taxon>
        <taxon>Metazoa</taxon>
        <taxon>Spiralia</taxon>
        <taxon>Lophotrochozoa</taxon>
        <taxon>Platyhelminthes</taxon>
        <taxon>Trematoda</taxon>
        <taxon>Digenea</taxon>
        <taxon>Strigeidida</taxon>
        <taxon>Schistosomatoidea</taxon>
        <taxon>Schistosomatidae</taxon>
        <taxon>Schistosoma</taxon>
    </lineage>
</organism>
<evidence type="ECO:0000313" key="1">
    <source>
        <dbReference type="EMBL" id="VDO89059.1"/>
    </source>
</evidence>
<dbReference type="AlphaFoldDB" id="A0A183M251"/>
<gene>
    <name evidence="1" type="ORF">SMRZ_LOCUS10126</name>
</gene>
<proteinExistence type="predicted"/>